<accession>A0A2A2JF58</accession>
<dbReference type="AlphaFoldDB" id="A0A2A2JF58"/>
<feature type="compositionally biased region" description="Polar residues" evidence="1">
    <location>
        <begin position="1"/>
        <end position="19"/>
    </location>
</feature>
<feature type="compositionally biased region" description="Low complexity" evidence="1">
    <location>
        <begin position="24"/>
        <end position="44"/>
    </location>
</feature>
<dbReference type="Proteomes" id="UP000218231">
    <property type="component" value="Unassembled WGS sequence"/>
</dbReference>
<evidence type="ECO:0000313" key="3">
    <source>
        <dbReference type="Proteomes" id="UP000218231"/>
    </source>
</evidence>
<feature type="region of interest" description="Disordered" evidence="1">
    <location>
        <begin position="306"/>
        <end position="334"/>
    </location>
</feature>
<name>A0A2A2JF58_9BILA</name>
<evidence type="ECO:0000256" key="1">
    <source>
        <dbReference type="SAM" id="MobiDB-lite"/>
    </source>
</evidence>
<comment type="caution">
    <text evidence="2">The sequence shown here is derived from an EMBL/GenBank/DDBJ whole genome shotgun (WGS) entry which is preliminary data.</text>
</comment>
<reference evidence="2 3" key="1">
    <citation type="journal article" date="2017" name="Curr. Biol.">
        <title>Genome architecture and evolution of a unichromosomal asexual nematode.</title>
        <authorList>
            <person name="Fradin H."/>
            <person name="Zegar C."/>
            <person name="Gutwein M."/>
            <person name="Lucas J."/>
            <person name="Kovtun M."/>
            <person name="Corcoran D."/>
            <person name="Baugh L.R."/>
            <person name="Kiontke K."/>
            <person name="Gunsalus K."/>
            <person name="Fitch D.H."/>
            <person name="Piano F."/>
        </authorList>
    </citation>
    <scope>NUCLEOTIDE SEQUENCE [LARGE SCALE GENOMIC DNA]</scope>
    <source>
        <strain evidence="2">PF1309</strain>
    </source>
</reference>
<keyword evidence="3" id="KW-1185">Reference proteome</keyword>
<dbReference type="OrthoDB" id="5855624at2759"/>
<organism evidence="2 3">
    <name type="scientific">Diploscapter pachys</name>
    <dbReference type="NCBI Taxonomy" id="2018661"/>
    <lineage>
        <taxon>Eukaryota</taxon>
        <taxon>Metazoa</taxon>
        <taxon>Ecdysozoa</taxon>
        <taxon>Nematoda</taxon>
        <taxon>Chromadorea</taxon>
        <taxon>Rhabditida</taxon>
        <taxon>Rhabditina</taxon>
        <taxon>Rhabditomorpha</taxon>
        <taxon>Rhabditoidea</taxon>
        <taxon>Rhabditidae</taxon>
        <taxon>Diploscapter</taxon>
    </lineage>
</organism>
<proteinExistence type="predicted"/>
<feature type="region of interest" description="Disordered" evidence="1">
    <location>
        <begin position="1"/>
        <end position="44"/>
    </location>
</feature>
<gene>
    <name evidence="2" type="ORF">WR25_18505</name>
</gene>
<sequence length="334" mass="36402">MNNNNQYSFGTSSNSNPNGRNGIDVNVNDQNQQFNGGYQNGQRQQGQLITQHNMTNMGTSSFISSGVSIQFQLRGYSNPQFALPGGNTCVCPSTGKCDIFSGNPPRCYFGFTFIISSGDEAEESVRYQATDFIHLDPSGQLPQNQAEKWSKQFVVQMGSKPAAIDVFAHHMGASVSQATGEVVQINGLIHVDTFIVPLKDVLPAIGGVQNMNDQRTYTGKLLGTSLTLSFSISCTGNLVGPNCDLSCNRSSINTNVAACKSEETGFFQVCNYVQANNQVSRCQNCPWGIRDGTYCQDESEPALRRPNYDELVDRTRDSGSDITPPVRPSRSEIV</sequence>
<evidence type="ECO:0000313" key="2">
    <source>
        <dbReference type="EMBL" id="PAV60142.1"/>
    </source>
</evidence>
<protein>
    <submittedName>
        <fullName evidence="2">Uncharacterized protein</fullName>
    </submittedName>
</protein>
<feature type="compositionally biased region" description="Basic and acidic residues" evidence="1">
    <location>
        <begin position="306"/>
        <end position="319"/>
    </location>
</feature>
<dbReference type="EMBL" id="LIAE01010480">
    <property type="protein sequence ID" value="PAV60142.1"/>
    <property type="molecule type" value="Genomic_DNA"/>
</dbReference>